<evidence type="ECO:0000256" key="7">
    <source>
        <dbReference type="SAM" id="Phobius"/>
    </source>
</evidence>
<evidence type="ECO:0000256" key="3">
    <source>
        <dbReference type="ARBA" id="ARBA00022692"/>
    </source>
</evidence>
<dbReference type="PANTHER" id="PTHR42718:SF9">
    <property type="entry name" value="MAJOR FACILITATOR SUPERFAMILY MULTIDRUG TRANSPORTER MFSC"/>
    <property type="match status" value="1"/>
</dbReference>
<accession>A0ABV9Y5Z5</accession>
<feature type="transmembrane region" description="Helical" evidence="7">
    <location>
        <begin position="239"/>
        <end position="259"/>
    </location>
</feature>
<protein>
    <submittedName>
        <fullName evidence="9">MFS transporter</fullName>
    </submittedName>
</protein>
<feature type="transmembrane region" description="Helical" evidence="7">
    <location>
        <begin position="312"/>
        <end position="332"/>
    </location>
</feature>
<dbReference type="Gene3D" id="1.20.1720.10">
    <property type="entry name" value="Multidrug resistance protein D"/>
    <property type="match status" value="1"/>
</dbReference>
<evidence type="ECO:0000256" key="4">
    <source>
        <dbReference type="ARBA" id="ARBA00022989"/>
    </source>
</evidence>
<feature type="transmembrane region" description="Helical" evidence="7">
    <location>
        <begin position="344"/>
        <end position="366"/>
    </location>
</feature>
<feature type="transmembrane region" description="Helical" evidence="7">
    <location>
        <begin position="144"/>
        <end position="166"/>
    </location>
</feature>
<proteinExistence type="predicted"/>
<dbReference type="EMBL" id="JBHSJB010000025">
    <property type="protein sequence ID" value="MFC5056957.1"/>
    <property type="molecule type" value="Genomic_DNA"/>
</dbReference>
<evidence type="ECO:0000259" key="8">
    <source>
        <dbReference type="PROSITE" id="PS50850"/>
    </source>
</evidence>
<organism evidence="9 10">
    <name type="scientific">Saccharothrix xinjiangensis</name>
    <dbReference type="NCBI Taxonomy" id="204798"/>
    <lineage>
        <taxon>Bacteria</taxon>
        <taxon>Bacillati</taxon>
        <taxon>Actinomycetota</taxon>
        <taxon>Actinomycetes</taxon>
        <taxon>Pseudonocardiales</taxon>
        <taxon>Pseudonocardiaceae</taxon>
        <taxon>Saccharothrix</taxon>
    </lineage>
</organism>
<feature type="region of interest" description="Disordered" evidence="6">
    <location>
        <begin position="487"/>
        <end position="507"/>
    </location>
</feature>
<dbReference type="CDD" id="cd17321">
    <property type="entry name" value="MFS_MMR_MDR_like"/>
    <property type="match status" value="1"/>
</dbReference>
<evidence type="ECO:0000313" key="10">
    <source>
        <dbReference type="Proteomes" id="UP001595833"/>
    </source>
</evidence>
<feature type="transmembrane region" description="Helical" evidence="7">
    <location>
        <begin position="458"/>
        <end position="477"/>
    </location>
</feature>
<evidence type="ECO:0000313" key="9">
    <source>
        <dbReference type="EMBL" id="MFC5056957.1"/>
    </source>
</evidence>
<comment type="subcellular location">
    <subcellularLocation>
        <location evidence="1">Cell membrane</location>
        <topology evidence="1">Multi-pass membrane protein</topology>
    </subcellularLocation>
</comment>
<feature type="transmembrane region" description="Helical" evidence="7">
    <location>
        <begin position="117"/>
        <end position="138"/>
    </location>
</feature>
<dbReference type="RefSeq" id="WP_344039147.1">
    <property type="nucleotide sequence ID" value="NZ_BAAAKE010000014.1"/>
</dbReference>
<sequence>MILVIDLTIVSVGLPAIQRDLGGSLASLQWVVISYAVAFGALMQPIGSLSDRLGRREMFLAGIAVFTLASLACGLAPTSLFLDIARALQGVGGAMLFANALPLIAQDYEGQRRNMAIAKWSTMLGACGAAAPLVGGVLVDVADWRWMFLINVPIGALGFALAWFKLPKVDRVPPTGPIDWFGVVLFTGSLAVINLAVTRGEEQGWGSPTTLAQIAGGVVLLVVFLLVERRASAPIMRLELFRIPSFVGAVLLSFLSRALTLGTAIYFVLYLQAALGLSALESGLALLPIYLAALPGGMGAGKLQARFAAGHIIAVGFGMLAVSAALFSWLIQPGGDVWPLIAPMILWGLGSGLSTTPLMGVAVNVVPLERAGMASGMANSLFPIGTAVGTAAFGLAFKAAAGDSVQADTGVPEGSRDTIAQATAEGDLQRIAEATPAGAGDQVSNAVESAIAHGTSQMTVYAAVVAAVAVVIALVLIRRRDVVARTPAAAPPEDGAEDGAEKVEKAE</sequence>
<feature type="transmembrane region" description="Helical" evidence="7">
    <location>
        <begin position="209"/>
        <end position="227"/>
    </location>
</feature>
<feature type="domain" description="Major facilitator superfamily (MFS) profile" evidence="8">
    <location>
        <begin position="1"/>
        <end position="481"/>
    </location>
</feature>
<dbReference type="SUPFAM" id="SSF103473">
    <property type="entry name" value="MFS general substrate transporter"/>
    <property type="match status" value="1"/>
</dbReference>
<dbReference type="Pfam" id="PF07690">
    <property type="entry name" value="MFS_1"/>
    <property type="match status" value="1"/>
</dbReference>
<evidence type="ECO:0000256" key="2">
    <source>
        <dbReference type="ARBA" id="ARBA00022448"/>
    </source>
</evidence>
<name>A0ABV9Y5Z5_9PSEU</name>
<keyword evidence="4 7" id="KW-1133">Transmembrane helix</keyword>
<feature type="transmembrane region" description="Helical" evidence="7">
    <location>
        <begin position="378"/>
        <end position="397"/>
    </location>
</feature>
<keyword evidence="5 7" id="KW-0472">Membrane</keyword>
<comment type="caution">
    <text evidence="9">The sequence shown here is derived from an EMBL/GenBank/DDBJ whole genome shotgun (WGS) entry which is preliminary data.</text>
</comment>
<dbReference type="InterPro" id="IPR011701">
    <property type="entry name" value="MFS"/>
</dbReference>
<gene>
    <name evidence="9" type="ORF">ACFPFM_24820</name>
</gene>
<dbReference type="PANTHER" id="PTHR42718">
    <property type="entry name" value="MAJOR FACILITATOR SUPERFAMILY MULTIDRUG TRANSPORTER MFSC"/>
    <property type="match status" value="1"/>
</dbReference>
<dbReference type="Gene3D" id="1.20.1250.20">
    <property type="entry name" value="MFS general substrate transporter like domains"/>
    <property type="match status" value="1"/>
</dbReference>
<dbReference type="InterPro" id="IPR036259">
    <property type="entry name" value="MFS_trans_sf"/>
</dbReference>
<keyword evidence="3 7" id="KW-0812">Transmembrane</keyword>
<feature type="transmembrane region" description="Helical" evidence="7">
    <location>
        <begin position="178"/>
        <end position="197"/>
    </location>
</feature>
<reference evidence="10" key="1">
    <citation type="journal article" date="2019" name="Int. J. Syst. Evol. Microbiol.">
        <title>The Global Catalogue of Microorganisms (GCM) 10K type strain sequencing project: providing services to taxonomists for standard genome sequencing and annotation.</title>
        <authorList>
            <consortium name="The Broad Institute Genomics Platform"/>
            <consortium name="The Broad Institute Genome Sequencing Center for Infectious Disease"/>
            <person name="Wu L."/>
            <person name="Ma J."/>
        </authorList>
    </citation>
    <scope>NUCLEOTIDE SEQUENCE [LARGE SCALE GENOMIC DNA]</scope>
    <source>
        <strain evidence="10">KCTC 12848</strain>
    </source>
</reference>
<evidence type="ECO:0000256" key="6">
    <source>
        <dbReference type="SAM" id="MobiDB-lite"/>
    </source>
</evidence>
<feature type="transmembrane region" description="Helical" evidence="7">
    <location>
        <begin position="265"/>
        <end position="291"/>
    </location>
</feature>
<keyword evidence="10" id="KW-1185">Reference proteome</keyword>
<dbReference type="PROSITE" id="PS50850">
    <property type="entry name" value="MFS"/>
    <property type="match status" value="1"/>
</dbReference>
<keyword evidence="2" id="KW-0813">Transport</keyword>
<dbReference type="InterPro" id="IPR020846">
    <property type="entry name" value="MFS_dom"/>
</dbReference>
<dbReference type="Proteomes" id="UP001595833">
    <property type="component" value="Unassembled WGS sequence"/>
</dbReference>
<feature type="transmembrane region" description="Helical" evidence="7">
    <location>
        <begin position="28"/>
        <end position="46"/>
    </location>
</feature>
<feature type="transmembrane region" description="Helical" evidence="7">
    <location>
        <begin position="58"/>
        <end position="81"/>
    </location>
</feature>
<evidence type="ECO:0000256" key="1">
    <source>
        <dbReference type="ARBA" id="ARBA00004651"/>
    </source>
</evidence>
<evidence type="ECO:0000256" key="5">
    <source>
        <dbReference type="ARBA" id="ARBA00023136"/>
    </source>
</evidence>